<feature type="non-terminal residue" evidence="4">
    <location>
        <position position="248"/>
    </location>
</feature>
<sequence length="248" mass="27817">DGSSAADSDKLTLNQLKAAGSRQADGHQRSDDPSSGMLFDRKQHSDSGKPPEPQLDIFENRIAPILQRTCVPCHGPDQEEGNIRIDTLDPNLVQGDDVPWWLEVFAVLSNSEMPPPDETELSDGDRNDVIDWLSTEIQTASAVRRSSQEFSSFRRMTRYEYNYALQDLLGLPHDFAKDLPPEPSSEHGFQNSSEILHMSVTQFELYRELARNALQTAVVRGEQPQPLYWGITMQQAAASYWETHGTGT</sequence>
<dbReference type="AlphaFoldDB" id="G8E490"/>
<feature type="domain" description="DUF1587" evidence="2">
    <location>
        <begin position="154"/>
        <end position="218"/>
    </location>
</feature>
<feature type="domain" description="Cytochrome C Planctomycete-type" evidence="3">
    <location>
        <begin position="70"/>
        <end position="117"/>
    </location>
</feature>
<dbReference type="Gene3D" id="1.10.760.10">
    <property type="entry name" value="Cytochrome c-like domain"/>
    <property type="match status" value="1"/>
</dbReference>
<dbReference type="GO" id="GO:0020037">
    <property type="term" value="F:heme binding"/>
    <property type="evidence" value="ECO:0007669"/>
    <property type="project" value="InterPro"/>
</dbReference>
<dbReference type="SUPFAM" id="SSF46626">
    <property type="entry name" value="Cytochrome c"/>
    <property type="match status" value="1"/>
</dbReference>
<feature type="non-terminal residue" evidence="4">
    <location>
        <position position="1"/>
    </location>
</feature>
<proteinExistence type="predicted"/>
<dbReference type="InterPro" id="IPR036909">
    <property type="entry name" value="Cyt_c-like_dom_sf"/>
</dbReference>
<name>G8E490_9CYAN</name>
<protein>
    <submittedName>
        <fullName evidence="4">Putative polyketide synthase</fullName>
    </submittedName>
</protein>
<dbReference type="EMBL" id="JF729332">
    <property type="protein sequence ID" value="AER26681.1"/>
    <property type="molecule type" value="Genomic_DNA"/>
</dbReference>
<dbReference type="Pfam" id="PF07635">
    <property type="entry name" value="PSCyt1"/>
    <property type="match status" value="1"/>
</dbReference>
<dbReference type="InterPro" id="IPR013036">
    <property type="entry name" value="DUF1587"/>
</dbReference>
<evidence type="ECO:0000256" key="1">
    <source>
        <dbReference type="SAM" id="MobiDB-lite"/>
    </source>
</evidence>
<feature type="compositionally biased region" description="Basic and acidic residues" evidence="1">
    <location>
        <begin position="39"/>
        <end position="49"/>
    </location>
</feature>
<accession>G8E490</accession>
<feature type="region of interest" description="Disordered" evidence="1">
    <location>
        <begin position="1"/>
        <end position="54"/>
    </location>
</feature>
<dbReference type="Pfam" id="PF07626">
    <property type="entry name" value="PSD3"/>
    <property type="match status" value="1"/>
</dbReference>
<dbReference type="InterPro" id="IPR011429">
    <property type="entry name" value="Cyt_c_Planctomycete-type"/>
</dbReference>
<evidence type="ECO:0000313" key="4">
    <source>
        <dbReference type="EMBL" id="AER26681.1"/>
    </source>
</evidence>
<evidence type="ECO:0000259" key="2">
    <source>
        <dbReference type="Pfam" id="PF07626"/>
    </source>
</evidence>
<feature type="compositionally biased region" description="Polar residues" evidence="1">
    <location>
        <begin position="1"/>
        <end position="15"/>
    </location>
</feature>
<organism evidence="4">
    <name type="scientific">uncultured marine cyanobacterium</name>
    <dbReference type="NCBI Taxonomy" id="215611"/>
    <lineage>
        <taxon>Bacteria</taxon>
        <taxon>Bacillati</taxon>
        <taxon>Cyanobacteriota</taxon>
        <taxon>environmental samples</taxon>
    </lineage>
</organism>
<dbReference type="GO" id="GO:0009055">
    <property type="term" value="F:electron transfer activity"/>
    <property type="evidence" value="ECO:0007669"/>
    <property type="project" value="InterPro"/>
</dbReference>
<reference evidence="4" key="1">
    <citation type="journal article" date="2012" name="Harmful Algae">
        <title>Microcystin producing cyanobacterial communities in Amvrakikos Gulf (Mediterranean Sea, NW Greece) and toxin accumulation in mussels (Mytilus galloprovincialis).</title>
        <authorList>
            <person name="Vareli K."/>
            <person name="Zarali E."/>
            <person name="Zacharioudakis G.S.A."/>
            <person name="Vagenas G."/>
            <person name="Varelis V."/>
            <person name="Pilidis G."/>
            <person name="Briasoulis E."/>
            <person name="Sainis I."/>
        </authorList>
    </citation>
    <scope>NUCLEOTIDE SEQUENCE</scope>
</reference>
<evidence type="ECO:0000259" key="3">
    <source>
        <dbReference type="Pfam" id="PF07635"/>
    </source>
</evidence>